<reference evidence="2" key="5">
    <citation type="journal article" date="2021" name="G3 (Bethesda)">
        <title>Aegilops tauschii genome assembly Aet v5.0 features greater sequence contiguity and improved annotation.</title>
        <authorList>
            <person name="Wang L."/>
            <person name="Zhu T."/>
            <person name="Rodriguez J.C."/>
            <person name="Deal K.R."/>
            <person name="Dubcovsky J."/>
            <person name="McGuire P.E."/>
            <person name="Lux T."/>
            <person name="Spannagl M."/>
            <person name="Mayer K.F.X."/>
            <person name="Baldrich P."/>
            <person name="Meyers B.C."/>
            <person name="Huo N."/>
            <person name="Gu Y.Q."/>
            <person name="Zhou H."/>
            <person name="Devos K.M."/>
            <person name="Bennetzen J.L."/>
            <person name="Unver T."/>
            <person name="Budak H."/>
            <person name="Gulick P.J."/>
            <person name="Galiba G."/>
            <person name="Kalapos B."/>
            <person name="Nelson D.R."/>
            <person name="Li P."/>
            <person name="You F.M."/>
            <person name="Luo M.C."/>
            <person name="Dvorak J."/>
        </authorList>
    </citation>
    <scope>NUCLEOTIDE SEQUENCE [LARGE SCALE GENOMIC DNA]</scope>
    <source>
        <strain evidence="2">cv. AL8/78</strain>
    </source>
</reference>
<feature type="compositionally biased region" description="Low complexity" evidence="1">
    <location>
        <begin position="148"/>
        <end position="166"/>
    </location>
</feature>
<feature type="region of interest" description="Disordered" evidence="1">
    <location>
        <begin position="48"/>
        <end position="166"/>
    </location>
</feature>
<evidence type="ECO:0000313" key="3">
    <source>
        <dbReference type="Proteomes" id="UP000015105"/>
    </source>
</evidence>
<reference evidence="2" key="3">
    <citation type="journal article" date="2017" name="Nature">
        <title>Genome sequence of the progenitor of the wheat D genome Aegilops tauschii.</title>
        <authorList>
            <person name="Luo M.C."/>
            <person name="Gu Y.Q."/>
            <person name="Puiu D."/>
            <person name="Wang H."/>
            <person name="Twardziok S.O."/>
            <person name="Deal K.R."/>
            <person name="Huo N."/>
            <person name="Zhu T."/>
            <person name="Wang L."/>
            <person name="Wang Y."/>
            <person name="McGuire P.E."/>
            <person name="Liu S."/>
            <person name="Long H."/>
            <person name="Ramasamy R.K."/>
            <person name="Rodriguez J.C."/>
            <person name="Van S.L."/>
            <person name="Yuan L."/>
            <person name="Wang Z."/>
            <person name="Xia Z."/>
            <person name="Xiao L."/>
            <person name="Anderson O.D."/>
            <person name="Ouyang S."/>
            <person name="Liang Y."/>
            <person name="Zimin A.V."/>
            <person name="Pertea G."/>
            <person name="Qi P."/>
            <person name="Bennetzen J.L."/>
            <person name="Dai X."/>
            <person name="Dawson M.W."/>
            <person name="Muller H.G."/>
            <person name="Kugler K."/>
            <person name="Rivarola-Duarte L."/>
            <person name="Spannagl M."/>
            <person name="Mayer K.F.X."/>
            <person name="Lu F.H."/>
            <person name="Bevan M.W."/>
            <person name="Leroy P."/>
            <person name="Li P."/>
            <person name="You F.M."/>
            <person name="Sun Q."/>
            <person name="Liu Z."/>
            <person name="Lyons E."/>
            <person name="Wicker T."/>
            <person name="Salzberg S.L."/>
            <person name="Devos K.M."/>
            <person name="Dvorak J."/>
        </authorList>
    </citation>
    <scope>NUCLEOTIDE SEQUENCE [LARGE SCALE GENOMIC DNA]</scope>
    <source>
        <strain evidence="2">cv. AL8/78</strain>
    </source>
</reference>
<dbReference type="AlphaFoldDB" id="A0A452XPQ1"/>
<proteinExistence type="predicted"/>
<reference evidence="3" key="2">
    <citation type="journal article" date="2017" name="Nat. Plants">
        <title>The Aegilops tauschii genome reveals multiple impacts of transposons.</title>
        <authorList>
            <person name="Zhao G."/>
            <person name="Zou C."/>
            <person name="Li K."/>
            <person name="Wang K."/>
            <person name="Li T."/>
            <person name="Gao L."/>
            <person name="Zhang X."/>
            <person name="Wang H."/>
            <person name="Yang Z."/>
            <person name="Liu X."/>
            <person name="Jiang W."/>
            <person name="Mao L."/>
            <person name="Kong X."/>
            <person name="Jiao Y."/>
            <person name="Jia J."/>
        </authorList>
    </citation>
    <scope>NUCLEOTIDE SEQUENCE [LARGE SCALE GENOMIC DNA]</scope>
    <source>
        <strain evidence="3">cv. AL8/78</strain>
    </source>
</reference>
<protein>
    <submittedName>
        <fullName evidence="2">Uncharacterized protein</fullName>
    </submittedName>
</protein>
<dbReference type="Proteomes" id="UP000015105">
    <property type="component" value="Chromosome 1D"/>
</dbReference>
<keyword evidence="3" id="KW-1185">Reference proteome</keyword>
<reference evidence="3" key="1">
    <citation type="journal article" date="2014" name="Science">
        <title>Ancient hybridizations among the ancestral genomes of bread wheat.</title>
        <authorList>
            <consortium name="International Wheat Genome Sequencing Consortium,"/>
            <person name="Marcussen T."/>
            <person name="Sandve S.R."/>
            <person name="Heier L."/>
            <person name="Spannagl M."/>
            <person name="Pfeifer M."/>
            <person name="Jakobsen K.S."/>
            <person name="Wulff B.B."/>
            <person name="Steuernagel B."/>
            <person name="Mayer K.F."/>
            <person name="Olsen O.A."/>
        </authorList>
    </citation>
    <scope>NUCLEOTIDE SEQUENCE [LARGE SCALE GENOMIC DNA]</scope>
    <source>
        <strain evidence="3">cv. AL8/78</strain>
    </source>
</reference>
<sequence length="166" mass="17109">MDRVPCTIVALYITRWFVQSLAPSISIHLRLATQTTFSFSSFFRVVGRSPGRSRRRRLQRGSSSVHRTNRPAMCNNSGGRGGAMAARKGPWTENEDAQLVSGAPARAAASAGSTTSTRASSADASPPTRSGSSSASTPSGAPGGPGSLGSSPAAPTTRSRTTGGRT</sequence>
<evidence type="ECO:0000256" key="1">
    <source>
        <dbReference type="SAM" id="MobiDB-lite"/>
    </source>
</evidence>
<accession>A0A452XPQ1</accession>
<dbReference type="EnsemblPlants" id="AET1Gv20098200.5">
    <property type="protein sequence ID" value="AET1Gv20098200.5"/>
    <property type="gene ID" value="AET1Gv20098200"/>
</dbReference>
<reference evidence="2" key="4">
    <citation type="submission" date="2019-03" db="UniProtKB">
        <authorList>
            <consortium name="EnsemblPlants"/>
        </authorList>
    </citation>
    <scope>IDENTIFICATION</scope>
</reference>
<organism evidence="2 3">
    <name type="scientific">Aegilops tauschii subsp. strangulata</name>
    <name type="common">Goatgrass</name>
    <dbReference type="NCBI Taxonomy" id="200361"/>
    <lineage>
        <taxon>Eukaryota</taxon>
        <taxon>Viridiplantae</taxon>
        <taxon>Streptophyta</taxon>
        <taxon>Embryophyta</taxon>
        <taxon>Tracheophyta</taxon>
        <taxon>Spermatophyta</taxon>
        <taxon>Magnoliopsida</taxon>
        <taxon>Liliopsida</taxon>
        <taxon>Poales</taxon>
        <taxon>Poaceae</taxon>
        <taxon>BOP clade</taxon>
        <taxon>Pooideae</taxon>
        <taxon>Triticodae</taxon>
        <taxon>Triticeae</taxon>
        <taxon>Triticinae</taxon>
        <taxon>Aegilops</taxon>
    </lineage>
</organism>
<feature type="compositionally biased region" description="Low complexity" evidence="1">
    <location>
        <begin position="101"/>
        <end position="140"/>
    </location>
</feature>
<dbReference type="Gramene" id="AET1Gv20098200.5">
    <property type="protein sequence ID" value="AET1Gv20098200.5"/>
    <property type="gene ID" value="AET1Gv20098200"/>
</dbReference>
<evidence type="ECO:0000313" key="2">
    <source>
        <dbReference type="EnsemblPlants" id="AET1Gv20098200.5"/>
    </source>
</evidence>
<name>A0A452XPQ1_AEGTS</name>